<dbReference type="InterPro" id="IPR045237">
    <property type="entry name" value="COPS7/eIF3m"/>
</dbReference>
<reference evidence="1 2" key="1">
    <citation type="submission" date="2016-10" db="EMBL/GenBank/DDBJ databases">
        <authorList>
            <person name="de Groot N.N."/>
        </authorList>
    </citation>
    <scope>NUCLEOTIDE SEQUENCE [LARGE SCALE GENOMIC DNA]</scope>
    <source>
        <strain evidence="1 2">PYCC 4715</strain>
    </source>
</reference>
<dbReference type="PANTHER" id="PTHR15350:SF2">
    <property type="entry name" value="EUKARYOTIC TRANSLATION INITIATION FACTOR 3 SUBUNIT M"/>
    <property type="match status" value="1"/>
</dbReference>
<evidence type="ECO:0000313" key="1">
    <source>
        <dbReference type="EMBL" id="SGZ57641.1"/>
    </source>
</evidence>
<dbReference type="GO" id="GO:0005852">
    <property type="term" value="C:eukaryotic translation initiation factor 3 complex"/>
    <property type="evidence" value="ECO:0007669"/>
    <property type="project" value="TreeGrafter"/>
</dbReference>
<dbReference type="PANTHER" id="PTHR15350">
    <property type="entry name" value="COP9 SIGNALOSOME COMPLEX SUBUNIT 7/DENDRITIC CELL PROTEIN GA17"/>
    <property type="match status" value="1"/>
</dbReference>
<protein>
    <submittedName>
        <fullName evidence="1">CIC11C00000003072</fullName>
    </submittedName>
</protein>
<accession>A0A1L0C217</accession>
<organism evidence="1 2">
    <name type="scientific">Sungouiella intermedia</name>
    <dbReference type="NCBI Taxonomy" id="45354"/>
    <lineage>
        <taxon>Eukaryota</taxon>
        <taxon>Fungi</taxon>
        <taxon>Dikarya</taxon>
        <taxon>Ascomycota</taxon>
        <taxon>Saccharomycotina</taxon>
        <taxon>Pichiomycetes</taxon>
        <taxon>Metschnikowiaceae</taxon>
        <taxon>Sungouiella</taxon>
    </lineage>
</organism>
<evidence type="ECO:0000313" key="2">
    <source>
        <dbReference type="Proteomes" id="UP000182259"/>
    </source>
</evidence>
<proteinExistence type="predicted"/>
<dbReference type="GO" id="GO:0002183">
    <property type="term" value="P:cytoplasmic translational initiation"/>
    <property type="evidence" value="ECO:0007669"/>
    <property type="project" value="TreeGrafter"/>
</dbReference>
<dbReference type="EMBL" id="LT635768">
    <property type="protein sequence ID" value="SGZ57641.1"/>
    <property type="molecule type" value="Genomic_DNA"/>
</dbReference>
<sequence>MASVIVVENEIKDSVKEYGLIIDSIHQNSQFSDSLNQYFNIQNEITNKSELAAKLLSGSPATTLAKLSDKEFEPAFYLLVYLLHELEGTSFEKLFEKDSKVVNLLIEATPAQVPSLRDRRSLKPTTILSIINTFFNYLPTTSATRIYLVELICKIVSDTQIDFALVQSAIGDNLVSWLKDANASEAEIKRLFWFFVKLDKAYTLKSLQLIKAFTSQFTLSLTELHDLIVFALSSSVVDVSFLVNNNVASALQANSSDSLAQTFTQYTNGELVTSAAGDLSEDVHAKSKILALAKFFVESDDAGKNSFLYSDIPSELVSSPSEFEKLLIDSIKAGVIEGKLNQVDETFYLVRVNRFVLAGNQEKIAHDWDTVKKSLVQWKESLNNINEIVKNAKDNIVNNNNAN</sequence>
<dbReference type="AlphaFoldDB" id="A0A1L0C217"/>
<name>A0A1L0C217_9ASCO</name>
<dbReference type="Proteomes" id="UP000182259">
    <property type="component" value="Chromosome V"/>
</dbReference>
<gene>
    <name evidence="1" type="ORF">SAMEA4029009_CIC11G00000003072</name>
</gene>